<sequence length="321" mass="33516">MSLPRRTAAAAVVLAVSAGCTPGNASTPTLSPSVAPSSSAAASPATPSATPSEHLDLFAPGAAPQLVSRLLTAAGASRAIMVTVTASDASVAVVRNGVAETWAWRAGRVQQVQSDINYVAQREFDPSDFRFDDLGALFRAAQAVSGSASGQSLQIVDYSAGLVSMSVSTNPETRPVFFNADGTLLPTLDFSSAWGLQQGYTDVVGARGTTTGLGFGSAIGVYLDSPQDAQGAFTRRQRSARTPVIVTTKTSTTRLAPFDPARVTPATVWAVLEALRSQDRFTLDMTWSCEVDDRAATGTPRMYFQVGDRSFVTDLSGAVLP</sequence>
<evidence type="ECO:0000313" key="3">
    <source>
        <dbReference type="EMBL" id="RXW33066.1"/>
    </source>
</evidence>
<comment type="caution">
    <text evidence="3">The sequence shown here is derived from an EMBL/GenBank/DDBJ whole genome shotgun (WGS) entry which is preliminary data.</text>
</comment>
<dbReference type="AlphaFoldDB" id="A0A4Q2EK03"/>
<evidence type="ECO:0000313" key="4">
    <source>
        <dbReference type="Proteomes" id="UP000290624"/>
    </source>
</evidence>
<keyword evidence="4" id="KW-1185">Reference proteome</keyword>
<keyword evidence="2" id="KW-0732">Signal</keyword>
<dbReference type="EMBL" id="PPCV01000002">
    <property type="protein sequence ID" value="RXW33066.1"/>
    <property type="molecule type" value="Genomic_DNA"/>
</dbReference>
<feature type="compositionally biased region" description="Low complexity" evidence="1">
    <location>
        <begin position="25"/>
        <end position="52"/>
    </location>
</feature>
<accession>A0A4Q2EK03</accession>
<proteinExistence type="predicted"/>
<evidence type="ECO:0000256" key="1">
    <source>
        <dbReference type="SAM" id="MobiDB-lite"/>
    </source>
</evidence>
<feature type="chain" id="PRO_5020412342" description="LppX_LprAFG lipoprotein" evidence="2">
    <location>
        <begin position="26"/>
        <end position="321"/>
    </location>
</feature>
<dbReference type="OrthoDB" id="3711884at2"/>
<protein>
    <recommendedName>
        <fullName evidence="5">LppX_LprAFG lipoprotein</fullName>
    </recommendedName>
</protein>
<gene>
    <name evidence="3" type="ORF">C1706_04210</name>
</gene>
<feature type="signal peptide" evidence="2">
    <location>
        <begin position="1"/>
        <end position="25"/>
    </location>
</feature>
<dbReference type="PROSITE" id="PS51257">
    <property type="entry name" value="PROKAR_LIPOPROTEIN"/>
    <property type="match status" value="1"/>
</dbReference>
<evidence type="ECO:0000256" key="2">
    <source>
        <dbReference type="SAM" id="SignalP"/>
    </source>
</evidence>
<dbReference type="Proteomes" id="UP000290624">
    <property type="component" value="Unassembled WGS sequence"/>
</dbReference>
<name>A0A4Q2EK03_9ACTN</name>
<dbReference type="RefSeq" id="WP_129457964.1">
    <property type="nucleotide sequence ID" value="NZ_PPCV01000002.1"/>
</dbReference>
<evidence type="ECO:0008006" key="5">
    <source>
        <dbReference type="Google" id="ProtNLM"/>
    </source>
</evidence>
<organism evidence="3 4">
    <name type="scientific">Propioniciclava flava</name>
    <dbReference type="NCBI Taxonomy" id="2072026"/>
    <lineage>
        <taxon>Bacteria</taxon>
        <taxon>Bacillati</taxon>
        <taxon>Actinomycetota</taxon>
        <taxon>Actinomycetes</taxon>
        <taxon>Propionibacteriales</taxon>
        <taxon>Propionibacteriaceae</taxon>
        <taxon>Propioniciclava</taxon>
    </lineage>
</organism>
<reference evidence="3 4" key="1">
    <citation type="submission" date="2018-01" db="EMBL/GenBank/DDBJ databases">
        <title>Lactibacter flavus gen. nov., sp. nov., a novel bacterium of the family Propionibacteriaceae isolated from raw milk and dairy products.</title>
        <authorList>
            <person name="Wenning M."/>
            <person name="Breitenwieser F."/>
            <person name="Huptas C."/>
            <person name="von Neubeck M."/>
            <person name="Busse H.-J."/>
            <person name="Scherer S."/>
        </authorList>
    </citation>
    <scope>NUCLEOTIDE SEQUENCE [LARGE SCALE GENOMIC DNA]</scope>
    <source>
        <strain evidence="3 4">VG341</strain>
    </source>
</reference>
<feature type="region of interest" description="Disordered" evidence="1">
    <location>
        <begin position="25"/>
        <end position="55"/>
    </location>
</feature>